<dbReference type="AlphaFoldDB" id="A0A4Q0VMA3"/>
<feature type="transmembrane region" description="Helical" evidence="2">
    <location>
        <begin position="43"/>
        <end position="61"/>
    </location>
</feature>
<keyword evidence="4" id="KW-1185">Reference proteome</keyword>
<proteinExistence type="predicted"/>
<comment type="caution">
    <text evidence="3">The sequence shown here is derived from an EMBL/GenBank/DDBJ whole genome shotgun (WGS) entry which is preliminary data.</text>
</comment>
<feature type="region of interest" description="Disordered" evidence="1">
    <location>
        <begin position="1"/>
        <end position="24"/>
    </location>
</feature>
<evidence type="ECO:0000256" key="1">
    <source>
        <dbReference type="SAM" id="MobiDB-lite"/>
    </source>
</evidence>
<keyword evidence="2" id="KW-0472">Membrane</keyword>
<name>A0A4Q0VMA3_9BACI</name>
<dbReference type="Proteomes" id="UP000290649">
    <property type="component" value="Unassembled WGS sequence"/>
</dbReference>
<sequence>MDVQKGNEKIKDLNGNRDKASNDSSLSDFAIYSLCWCFDNAKSVMILALFLLFMSFFSFFLL</sequence>
<dbReference type="RefSeq" id="WP_129080290.1">
    <property type="nucleotide sequence ID" value="NZ_QOUX01000047.1"/>
</dbReference>
<organism evidence="3 4">
    <name type="scientific">Anaerobacillus alkaliphilus</name>
    <dbReference type="NCBI Taxonomy" id="1548597"/>
    <lineage>
        <taxon>Bacteria</taxon>
        <taxon>Bacillati</taxon>
        <taxon>Bacillota</taxon>
        <taxon>Bacilli</taxon>
        <taxon>Bacillales</taxon>
        <taxon>Bacillaceae</taxon>
        <taxon>Anaerobacillus</taxon>
    </lineage>
</organism>
<reference evidence="3 4" key="1">
    <citation type="journal article" date="2019" name="Int. J. Syst. Evol. Microbiol.">
        <title>Anaerobacillus alkaliphilus sp. nov., a novel alkaliphilic and moderately halophilic bacterium.</title>
        <authorList>
            <person name="Borsodi A.K."/>
            <person name="Aszalos J.M."/>
            <person name="Bihari P."/>
            <person name="Nagy I."/>
            <person name="Schumann P."/>
            <person name="Sproer C."/>
            <person name="Kovacs A.L."/>
            <person name="Boka K."/>
            <person name="Dobosy P."/>
            <person name="Ovari M."/>
            <person name="Szili-Kovacs T."/>
            <person name="Toth E."/>
        </authorList>
    </citation>
    <scope>NUCLEOTIDE SEQUENCE [LARGE SCALE GENOMIC DNA]</scope>
    <source>
        <strain evidence="3 4">B16-10</strain>
    </source>
</reference>
<gene>
    <name evidence="3" type="ORF">DS745_21555</name>
</gene>
<protein>
    <submittedName>
        <fullName evidence="3">Uncharacterized protein</fullName>
    </submittedName>
</protein>
<keyword evidence="2" id="KW-1133">Transmembrane helix</keyword>
<evidence type="ECO:0000256" key="2">
    <source>
        <dbReference type="SAM" id="Phobius"/>
    </source>
</evidence>
<dbReference type="EMBL" id="QOUX01000047">
    <property type="protein sequence ID" value="RXI96313.1"/>
    <property type="molecule type" value="Genomic_DNA"/>
</dbReference>
<feature type="compositionally biased region" description="Basic and acidic residues" evidence="1">
    <location>
        <begin position="1"/>
        <end position="21"/>
    </location>
</feature>
<accession>A0A4Q0VMA3</accession>
<keyword evidence="2" id="KW-0812">Transmembrane</keyword>
<evidence type="ECO:0000313" key="4">
    <source>
        <dbReference type="Proteomes" id="UP000290649"/>
    </source>
</evidence>
<evidence type="ECO:0000313" key="3">
    <source>
        <dbReference type="EMBL" id="RXI96313.1"/>
    </source>
</evidence>